<accession>A0A084QSI8</accession>
<dbReference type="OrthoDB" id="5596992at2759"/>
<evidence type="ECO:0000313" key="4">
    <source>
        <dbReference type="Proteomes" id="UP000028524"/>
    </source>
</evidence>
<gene>
    <name evidence="3" type="ORF">S40285_02335</name>
</gene>
<dbReference type="InParanoid" id="A0A084QSI8"/>
<protein>
    <recommendedName>
        <fullName evidence="2">Swiss Army Knife RNA repair protein HAD domain-containing protein</fullName>
    </recommendedName>
</protein>
<dbReference type="GO" id="GO:0032040">
    <property type="term" value="C:small-subunit processome"/>
    <property type="evidence" value="ECO:0007669"/>
    <property type="project" value="TreeGrafter"/>
</dbReference>
<dbReference type="AlphaFoldDB" id="A0A084QSI8"/>
<dbReference type="GO" id="GO:0031428">
    <property type="term" value="C:box C/D methylation guide snoRNP complex"/>
    <property type="evidence" value="ECO:0007669"/>
    <property type="project" value="TreeGrafter"/>
</dbReference>
<dbReference type="PANTHER" id="PTHR10335">
    <property type="entry name" value="RRNA 2-O-METHYLTRANSFERASE FIBRILLARIN"/>
    <property type="match status" value="1"/>
</dbReference>
<name>A0A084QSI8_STAC4</name>
<dbReference type="HOGENOM" id="CLU_022771_0_0_1"/>
<evidence type="ECO:0000259" key="2">
    <source>
        <dbReference type="Pfam" id="PF10307"/>
    </source>
</evidence>
<dbReference type="GO" id="GO:0008649">
    <property type="term" value="F:rRNA methyltransferase activity"/>
    <property type="evidence" value="ECO:0007669"/>
    <property type="project" value="TreeGrafter"/>
</dbReference>
<dbReference type="GO" id="GO:0000494">
    <property type="term" value="P:box C/D sno(s)RNA 3'-end processing"/>
    <property type="evidence" value="ECO:0007669"/>
    <property type="project" value="TreeGrafter"/>
</dbReference>
<dbReference type="GO" id="GO:0003723">
    <property type="term" value="F:RNA binding"/>
    <property type="evidence" value="ECO:0007669"/>
    <property type="project" value="TreeGrafter"/>
</dbReference>
<feature type="domain" description="Swiss Army Knife RNA repair protein HAD" evidence="2">
    <location>
        <begin position="53"/>
        <end position="256"/>
    </location>
</feature>
<feature type="region of interest" description="Disordered" evidence="1">
    <location>
        <begin position="413"/>
        <end position="535"/>
    </location>
</feature>
<organism evidence="3 4">
    <name type="scientific">Stachybotrys chlorohalonatus (strain IBT 40285)</name>
    <dbReference type="NCBI Taxonomy" id="1283841"/>
    <lineage>
        <taxon>Eukaryota</taxon>
        <taxon>Fungi</taxon>
        <taxon>Dikarya</taxon>
        <taxon>Ascomycota</taxon>
        <taxon>Pezizomycotina</taxon>
        <taxon>Sordariomycetes</taxon>
        <taxon>Hypocreomycetidae</taxon>
        <taxon>Hypocreales</taxon>
        <taxon>Stachybotryaceae</taxon>
        <taxon>Stachybotrys</taxon>
    </lineage>
</organism>
<evidence type="ECO:0000313" key="3">
    <source>
        <dbReference type="EMBL" id="KFA66923.1"/>
    </source>
</evidence>
<dbReference type="Pfam" id="PF10307">
    <property type="entry name" value="HAD_SAK_1"/>
    <property type="match status" value="1"/>
</dbReference>
<reference evidence="3 4" key="1">
    <citation type="journal article" date="2014" name="BMC Genomics">
        <title>Comparative genome sequencing reveals chemotype-specific gene clusters in the toxigenic black mold Stachybotrys.</title>
        <authorList>
            <person name="Semeiks J."/>
            <person name="Borek D."/>
            <person name="Otwinowski Z."/>
            <person name="Grishin N.V."/>
        </authorList>
    </citation>
    <scope>NUCLEOTIDE SEQUENCE [LARGE SCALE GENOMIC DNA]</scope>
    <source>
        <strain evidence="3 4">IBT 40285</strain>
    </source>
</reference>
<feature type="compositionally biased region" description="Basic and acidic residues" evidence="1">
    <location>
        <begin position="493"/>
        <end position="506"/>
    </location>
</feature>
<feature type="compositionally biased region" description="Basic and acidic residues" evidence="1">
    <location>
        <begin position="415"/>
        <end position="424"/>
    </location>
</feature>
<dbReference type="OMA" id="GKIQNWH"/>
<dbReference type="Proteomes" id="UP000028524">
    <property type="component" value="Unassembled WGS sequence"/>
</dbReference>
<evidence type="ECO:0000256" key="1">
    <source>
        <dbReference type="SAM" id="MobiDB-lite"/>
    </source>
</evidence>
<sequence length="535" mass="59255">MASAYSAYHGAANGSTYTPTALGRWSILNQALPPVANIKALHVYDFDNTLFRTPLPNPAIWYGPSIGTLSTYETFSTGGWWHDSRILASTGQGIEKEEPRAWEGWWNEKIVELVKLSMKQPDALCVLLTGRSESRFGDLIKRMVTSKGLEFDIVSLKPHAGPSSEQFRSTMIFKQTFLTALVETYKNATEIKIYEDRPRHTQAFREFFDDYIKRQAIKPTRGPLSADVIQVAQIATTLDPVVEVAEVQHMINLHNAAPNQKTKLTIRQNLLFTGYLITSADSRKLIQLAKLPEELSPDDVRMHASGILICPRPCSPSILEKVGGIGSRMMWETASIGCFSNSVWVVRVRPVPSTATYYTENSFPLVIIALRKGARPTDATKIKNWQSVPPEQSFIFETVVGEKNLLAIDSVSTKARRDDADNSSKRGSKRKHLSDDDRGQRHVHGHYGGRNETRGHHSGRGGRGRGGQAHRGGRGNNRGGGKPGRGRGGHNYRSLDDVDTRSHQVDYSDAYPSLPNAGQQGRPAGGGTADLQNYY</sequence>
<keyword evidence="4" id="KW-1185">Reference proteome</keyword>
<feature type="compositionally biased region" description="Gly residues" evidence="1">
    <location>
        <begin position="464"/>
        <end position="483"/>
    </location>
</feature>
<dbReference type="PANTHER" id="PTHR10335:SF23">
    <property type="entry name" value="OB FOLD-CONTAINING PROTEIN, NUCLEIC ACID BINDING"/>
    <property type="match status" value="1"/>
</dbReference>
<dbReference type="GO" id="GO:1990259">
    <property type="term" value="F:histone H2AQ104 methyltransferase activity"/>
    <property type="evidence" value="ECO:0007669"/>
    <property type="project" value="TreeGrafter"/>
</dbReference>
<proteinExistence type="predicted"/>
<dbReference type="EMBL" id="KL660323">
    <property type="protein sequence ID" value="KFA66923.1"/>
    <property type="molecule type" value="Genomic_DNA"/>
</dbReference>
<dbReference type="InterPro" id="IPR018812">
    <property type="entry name" value="SAK_HAD"/>
</dbReference>